<accession>A0ABD2ILW3</accession>
<evidence type="ECO:0000313" key="2">
    <source>
        <dbReference type="Proteomes" id="UP001620626"/>
    </source>
</evidence>
<protein>
    <submittedName>
        <fullName evidence="1">Uncharacterized protein</fullName>
    </submittedName>
</protein>
<proteinExistence type="predicted"/>
<keyword evidence="2" id="KW-1185">Reference proteome</keyword>
<reference evidence="1 2" key="1">
    <citation type="submission" date="2024-10" db="EMBL/GenBank/DDBJ databases">
        <authorList>
            <person name="Kim D."/>
        </authorList>
    </citation>
    <scope>NUCLEOTIDE SEQUENCE [LARGE SCALE GENOMIC DNA]</scope>
    <source>
        <strain evidence="1">BH-2024</strain>
    </source>
</reference>
<comment type="caution">
    <text evidence="1">The sequence shown here is derived from an EMBL/GenBank/DDBJ whole genome shotgun (WGS) entry which is preliminary data.</text>
</comment>
<name>A0ABD2ILW3_9BILA</name>
<dbReference type="EMBL" id="JBICBT010001204">
    <property type="protein sequence ID" value="KAL3078550.1"/>
    <property type="molecule type" value="Genomic_DNA"/>
</dbReference>
<gene>
    <name evidence="1" type="ORF">niasHT_034025</name>
</gene>
<evidence type="ECO:0000313" key="1">
    <source>
        <dbReference type="EMBL" id="KAL3078550.1"/>
    </source>
</evidence>
<organism evidence="1 2">
    <name type="scientific">Heterodera trifolii</name>
    <dbReference type="NCBI Taxonomy" id="157864"/>
    <lineage>
        <taxon>Eukaryota</taxon>
        <taxon>Metazoa</taxon>
        <taxon>Ecdysozoa</taxon>
        <taxon>Nematoda</taxon>
        <taxon>Chromadorea</taxon>
        <taxon>Rhabditida</taxon>
        <taxon>Tylenchina</taxon>
        <taxon>Tylenchomorpha</taxon>
        <taxon>Tylenchoidea</taxon>
        <taxon>Heteroderidae</taxon>
        <taxon>Heteroderinae</taxon>
        <taxon>Heterodera</taxon>
    </lineage>
</organism>
<sequence>MAKLVVEQAIDASEKFLIRNVVTGKSVELCGCCSKMTMSVLMNGTESVPLSLAVDLRQEKAFDIGVGVSKSPDHSEEFLPVEADVPNVENNDFSSKTILYAVTADNEHFHFGQNREETITLNDVHEQQKQSDEVIDSGYRDEEAKRQFGITSRIEIPVSLQKFNKLIDKEKPPMDYDSIDQPRTHQLRLGKAFCLSQF</sequence>
<dbReference type="AlphaFoldDB" id="A0ABD2ILW3"/>
<dbReference type="Proteomes" id="UP001620626">
    <property type="component" value="Unassembled WGS sequence"/>
</dbReference>